<organism evidence="1">
    <name type="scientific">viral metagenome</name>
    <dbReference type="NCBI Taxonomy" id="1070528"/>
    <lineage>
        <taxon>unclassified sequences</taxon>
        <taxon>metagenomes</taxon>
        <taxon>organismal metagenomes</taxon>
    </lineage>
</organism>
<protein>
    <submittedName>
        <fullName evidence="1">Uncharacterized protein</fullName>
    </submittedName>
</protein>
<dbReference type="AlphaFoldDB" id="A0A6C0KPN9"/>
<dbReference type="EMBL" id="MN740928">
    <property type="protein sequence ID" value="QHU18344.1"/>
    <property type="molecule type" value="Genomic_DNA"/>
</dbReference>
<evidence type="ECO:0000313" key="1">
    <source>
        <dbReference type="EMBL" id="QHU18344.1"/>
    </source>
</evidence>
<accession>A0A6C0KPN9</accession>
<proteinExistence type="predicted"/>
<reference evidence="1" key="1">
    <citation type="journal article" date="2020" name="Nature">
        <title>Giant virus diversity and host interactions through global metagenomics.</title>
        <authorList>
            <person name="Schulz F."/>
            <person name="Roux S."/>
            <person name="Paez-Espino D."/>
            <person name="Jungbluth S."/>
            <person name="Walsh D.A."/>
            <person name="Denef V.J."/>
            <person name="McMahon K.D."/>
            <person name="Konstantinidis K.T."/>
            <person name="Eloe-Fadrosh E.A."/>
            <person name="Kyrpides N.C."/>
            <person name="Woyke T."/>
        </authorList>
    </citation>
    <scope>NUCLEOTIDE SEQUENCE</scope>
    <source>
        <strain evidence="1">GVMAG-S-3300013006-138</strain>
    </source>
</reference>
<sequence length="210" mass="23230">MSLYSQLVTFGLVAFHWVSLYIEILMDLTKKTAYGILDAHRPSTWLFAERNTVPWIKKMSGEVKNSSYPMVYSPETNSFILNARGAKGTKGTKGANGANGVKGVFGDVVTVELVNSDRIISFDMSSFFHEVSWSGDADLAPSLYEIVLLFLLTNDILFTVESMKGFSLEVLTADSKEYTVLLNSPAALENFKSWTIFGEVPSEEDETPVA</sequence>
<name>A0A6C0KPN9_9ZZZZ</name>